<keyword evidence="11" id="KW-0479">Metal-binding</keyword>
<keyword evidence="6 11" id="KW-0406">Ion transport</keyword>
<keyword evidence="2 11" id="KW-1003">Cell membrane</keyword>
<dbReference type="GO" id="GO:0140114">
    <property type="term" value="P:cellular detoxification of fluoride"/>
    <property type="evidence" value="ECO:0007669"/>
    <property type="project" value="UniProtKB-UniRule"/>
</dbReference>
<comment type="function">
    <text evidence="11">Fluoride-specific ion channel. Important for reducing fluoride concentration in the cell, thus reducing its toxicity.</text>
</comment>
<comment type="subcellular location">
    <subcellularLocation>
        <location evidence="1 11">Cell membrane</location>
        <topology evidence="1 11">Multi-pass membrane protein</topology>
    </subcellularLocation>
</comment>
<keyword evidence="8 11" id="KW-0407">Ion channel</keyword>
<evidence type="ECO:0000313" key="12">
    <source>
        <dbReference type="EMBL" id="ASV73539.1"/>
    </source>
</evidence>
<protein>
    <recommendedName>
        <fullName evidence="11">Fluoride-specific ion channel FluC</fullName>
    </recommendedName>
</protein>
<feature type="binding site" evidence="11">
    <location>
        <position position="81"/>
    </location>
    <ligand>
        <name>Na(+)</name>
        <dbReference type="ChEBI" id="CHEBI:29101"/>
        <note>structural</note>
    </ligand>
</feature>
<dbReference type="NCBIfam" id="TIGR00494">
    <property type="entry name" value="crcB"/>
    <property type="match status" value="1"/>
</dbReference>
<dbReference type="Pfam" id="PF02537">
    <property type="entry name" value="CRCB"/>
    <property type="match status" value="1"/>
</dbReference>
<keyword evidence="7 11" id="KW-0472">Membrane</keyword>
<evidence type="ECO:0000256" key="3">
    <source>
        <dbReference type="ARBA" id="ARBA00022519"/>
    </source>
</evidence>
<comment type="activity regulation">
    <text evidence="11">Na(+) is not transported, but it plays an essential structural role and its presence is essential for fluoride channel function.</text>
</comment>
<keyword evidence="11" id="KW-0915">Sodium</keyword>
<evidence type="ECO:0000256" key="4">
    <source>
        <dbReference type="ARBA" id="ARBA00022692"/>
    </source>
</evidence>
<evidence type="ECO:0000256" key="2">
    <source>
        <dbReference type="ARBA" id="ARBA00022475"/>
    </source>
</evidence>
<feature type="transmembrane region" description="Helical" evidence="11">
    <location>
        <begin position="36"/>
        <end position="58"/>
    </location>
</feature>
<evidence type="ECO:0000256" key="8">
    <source>
        <dbReference type="ARBA" id="ARBA00023303"/>
    </source>
</evidence>
<evidence type="ECO:0000313" key="13">
    <source>
        <dbReference type="Proteomes" id="UP000215086"/>
    </source>
</evidence>
<keyword evidence="3" id="KW-0997">Cell inner membrane</keyword>
<evidence type="ECO:0000256" key="9">
    <source>
        <dbReference type="ARBA" id="ARBA00035120"/>
    </source>
</evidence>
<dbReference type="Proteomes" id="UP000215086">
    <property type="component" value="Chromosome"/>
</dbReference>
<comment type="similarity">
    <text evidence="9 11">Belongs to the fluoride channel Fluc/FEX (TC 1.A.43) family.</text>
</comment>
<dbReference type="GO" id="GO:0005886">
    <property type="term" value="C:plasma membrane"/>
    <property type="evidence" value="ECO:0007669"/>
    <property type="project" value="UniProtKB-SubCell"/>
</dbReference>
<dbReference type="HAMAP" id="MF_00454">
    <property type="entry name" value="FluC"/>
    <property type="match status" value="1"/>
</dbReference>
<evidence type="ECO:0000256" key="10">
    <source>
        <dbReference type="ARBA" id="ARBA00035585"/>
    </source>
</evidence>
<feature type="binding site" evidence="11">
    <location>
        <position position="78"/>
    </location>
    <ligand>
        <name>Na(+)</name>
        <dbReference type="ChEBI" id="CHEBI:29101"/>
        <note>structural</note>
    </ligand>
</feature>
<dbReference type="GO" id="GO:0062054">
    <property type="term" value="F:fluoride channel activity"/>
    <property type="evidence" value="ECO:0007669"/>
    <property type="project" value="UniProtKB-UniRule"/>
</dbReference>
<keyword evidence="4 11" id="KW-0812">Transmembrane</keyword>
<dbReference type="OrthoDB" id="9815830at2"/>
<comment type="catalytic activity">
    <reaction evidence="10">
        <text>fluoride(in) = fluoride(out)</text>
        <dbReference type="Rhea" id="RHEA:76159"/>
        <dbReference type="ChEBI" id="CHEBI:17051"/>
    </reaction>
    <physiologicalReaction direction="left-to-right" evidence="10">
        <dbReference type="Rhea" id="RHEA:76160"/>
    </physiologicalReaction>
</comment>
<feature type="transmembrane region" description="Helical" evidence="11">
    <location>
        <begin position="70"/>
        <end position="88"/>
    </location>
</feature>
<evidence type="ECO:0000256" key="1">
    <source>
        <dbReference type="ARBA" id="ARBA00004651"/>
    </source>
</evidence>
<evidence type="ECO:0000256" key="11">
    <source>
        <dbReference type="HAMAP-Rule" id="MF_00454"/>
    </source>
</evidence>
<dbReference type="AlphaFoldDB" id="A0A286RC52"/>
<accession>A0A286RC52</accession>
<evidence type="ECO:0000256" key="7">
    <source>
        <dbReference type="ARBA" id="ARBA00023136"/>
    </source>
</evidence>
<evidence type="ECO:0000256" key="5">
    <source>
        <dbReference type="ARBA" id="ARBA00022989"/>
    </source>
</evidence>
<dbReference type="InterPro" id="IPR003691">
    <property type="entry name" value="FluC"/>
</dbReference>
<dbReference type="RefSeq" id="WP_095414103.1">
    <property type="nucleotide sequence ID" value="NZ_CP018477.1"/>
</dbReference>
<name>A0A286RC52_9BACT</name>
<dbReference type="PANTHER" id="PTHR28259:SF1">
    <property type="entry name" value="FLUORIDE EXPORT PROTEIN 1-RELATED"/>
    <property type="match status" value="1"/>
</dbReference>
<keyword evidence="5 11" id="KW-1133">Transmembrane helix</keyword>
<reference evidence="12 13" key="1">
    <citation type="journal article" name="Front. Microbiol.">
        <title>Sugar Metabolism of the First Thermophilic Planctomycete Thermogutta terrifontis: Comparative Genomic and Transcriptomic Approaches.</title>
        <authorList>
            <person name="Elcheninov A.G."/>
            <person name="Menzel P."/>
            <person name="Gudbergsdottir S.R."/>
            <person name="Slesarev A.I."/>
            <person name="Kadnikov V.V."/>
            <person name="Krogh A."/>
            <person name="Bonch-Osmolovskaya E.A."/>
            <person name="Peng X."/>
            <person name="Kublanov I.V."/>
        </authorList>
    </citation>
    <scope>NUCLEOTIDE SEQUENCE [LARGE SCALE GENOMIC DNA]</scope>
    <source>
        <strain evidence="12 13">R1</strain>
    </source>
</reference>
<gene>
    <name evidence="11" type="primary">fluC</name>
    <name evidence="11" type="synonym">crcB</name>
    <name evidence="12" type="ORF">THTE_0937</name>
</gene>
<feature type="transmembrane region" description="Helical" evidence="11">
    <location>
        <begin position="7"/>
        <end position="24"/>
    </location>
</feature>
<dbReference type="GO" id="GO:0046872">
    <property type="term" value="F:metal ion binding"/>
    <property type="evidence" value="ECO:0007669"/>
    <property type="project" value="UniProtKB-KW"/>
</dbReference>
<proteinExistence type="inferred from homology"/>
<evidence type="ECO:0000256" key="6">
    <source>
        <dbReference type="ARBA" id="ARBA00023065"/>
    </source>
</evidence>
<keyword evidence="13" id="KW-1185">Reference proteome</keyword>
<dbReference type="KEGG" id="ttf:THTE_0937"/>
<organism evidence="12 13">
    <name type="scientific">Thermogutta terrifontis</name>
    <dbReference type="NCBI Taxonomy" id="1331910"/>
    <lineage>
        <taxon>Bacteria</taxon>
        <taxon>Pseudomonadati</taxon>
        <taxon>Planctomycetota</taxon>
        <taxon>Planctomycetia</taxon>
        <taxon>Pirellulales</taxon>
        <taxon>Thermoguttaceae</taxon>
        <taxon>Thermogutta</taxon>
    </lineage>
</organism>
<sequence>MAVAEKLIYLALAGALGTLARYGLAGFVHRLNGVSFPWGTVTVNILGCFVAGLVWGLLENRWVLPPHLRTAVMVGFFGAFTTFSTFILETTELMRSSEWLLAMGNLLLQNGAGLIALIVGGFLARIL</sequence>
<feature type="transmembrane region" description="Helical" evidence="11">
    <location>
        <begin position="100"/>
        <end position="124"/>
    </location>
</feature>
<keyword evidence="11" id="KW-0813">Transport</keyword>
<dbReference type="PANTHER" id="PTHR28259">
    <property type="entry name" value="FLUORIDE EXPORT PROTEIN 1-RELATED"/>
    <property type="match status" value="1"/>
</dbReference>
<dbReference type="EMBL" id="CP018477">
    <property type="protein sequence ID" value="ASV73539.1"/>
    <property type="molecule type" value="Genomic_DNA"/>
</dbReference>